<dbReference type="Gene3D" id="3.40.50.10320">
    <property type="entry name" value="LmbE-like"/>
    <property type="match status" value="1"/>
</dbReference>
<dbReference type="RefSeq" id="WP_095415084.1">
    <property type="nucleotide sequence ID" value="NZ_CP018477.1"/>
</dbReference>
<dbReference type="KEGG" id="ttf:THTE_2279"/>
<name>A0A286RFZ1_9BACT</name>
<dbReference type="PANTHER" id="PTHR12993:SF30">
    <property type="entry name" value="N-ACETYL-ALPHA-D-GLUCOSAMINYL L-MALATE DEACETYLASE 1"/>
    <property type="match status" value="1"/>
</dbReference>
<dbReference type="InterPro" id="IPR024078">
    <property type="entry name" value="LmbE-like_dom_sf"/>
</dbReference>
<dbReference type="OrthoDB" id="9815144at2"/>
<reference evidence="1 2" key="1">
    <citation type="journal article" name="Front. Microbiol.">
        <title>Sugar Metabolism of the First Thermophilic Planctomycete Thermogutta terrifontis: Comparative Genomic and Transcriptomic Approaches.</title>
        <authorList>
            <person name="Elcheninov A.G."/>
            <person name="Menzel P."/>
            <person name="Gudbergsdottir S.R."/>
            <person name="Slesarev A.I."/>
            <person name="Kadnikov V.V."/>
            <person name="Krogh A."/>
            <person name="Bonch-Osmolovskaya E.A."/>
            <person name="Peng X."/>
            <person name="Kublanov I.V."/>
        </authorList>
    </citation>
    <scope>NUCLEOTIDE SEQUENCE [LARGE SCALE GENOMIC DNA]</scope>
    <source>
        <strain evidence="1 2">R1</strain>
    </source>
</reference>
<dbReference type="InterPro" id="IPR003737">
    <property type="entry name" value="GlcNAc_PI_deacetylase-related"/>
</dbReference>
<organism evidence="1 2">
    <name type="scientific">Thermogutta terrifontis</name>
    <dbReference type="NCBI Taxonomy" id="1331910"/>
    <lineage>
        <taxon>Bacteria</taxon>
        <taxon>Pseudomonadati</taxon>
        <taxon>Planctomycetota</taxon>
        <taxon>Planctomycetia</taxon>
        <taxon>Pirellulales</taxon>
        <taxon>Thermoguttaceae</taxon>
        <taxon>Thermogutta</taxon>
    </lineage>
</organism>
<dbReference type="Pfam" id="PF02585">
    <property type="entry name" value="PIG-L"/>
    <property type="match status" value="1"/>
</dbReference>
<dbReference type="AlphaFoldDB" id="A0A286RFZ1"/>
<dbReference type="GO" id="GO:0016811">
    <property type="term" value="F:hydrolase activity, acting on carbon-nitrogen (but not peptide) bonds, in linear amides"/>
    <property type="evidence" value="ECO:0007669"/>
    <property type="project" value="TreeGrafter"/>
</dbReference>
<proteinExistence type="predicted"/>
<dbReference type="PANTHER" id="PTHR12993">
    <property type="entry name" value="N-ACETYLGLUCOSAMINYL-PHOSPHATIDYLINOSITOL DE-N-ACETYLASE-RELATED"/>
    <property type="match status" value="1"/>
</dbReference>
<evidence type="ECO:0000313" key="1">
    <source>
        <dbReference type="EMBL" id="ASV74881.1"/>
    </source>
</evidence>
<gene>
    <name evidence="1" type="ORF">THTE_2279</name>
</gene>
<evidence type="ECO:0000313" key="2">
    <source>
        <dbReference type="Proteomes" id="UP000215086"/>
    </source>
</evidence>
<accession>A0A286RFZ1</accession>
<dbReference type="SUPFAM" id="SSF102588">
    <property type="entry name" value="LmbE-like"/>
    <property type="match status" value="1"/>
</dbReference>
<dbReference type="Proteomes" id="UP000215086">
    <property type="component" value="Chromosome"/>
</dbReference>
<protein>
    <submittedName>
        <fullName evidence="1">Lmbe-related protein</fullName>
    </submittedName>
</protein>
<dbReference type="EMBL" id="CP018477">
    <property type="protein sequence ID" value="ASV74881.1"/>
    <property type="molecule type" value="Genomic_DNA"/>
</dbReference>
<sequence length="253" mass="28143">MIQKASIIHDIRQSTQETVDVIAVGAHPDDVEIGCGGFLHSLSRRGYRVGIIDLTDGEPTPNCPSPDQRLAEAARAAQELQVKVRVVLSLPNRRLFDSFEARIALAHQFRVLKPRWVLGLGASTPMASPDHEQAGRITEAAVFYSRLSKWEEYFEGLPPHTIDFYLHYFLALRYTVPPGRHPVVVNISDSLEPKLRAIAAYESQFAHRPEILDRIRIYCQQLGQSVGFSAGEVISHPTGWGFNDLFAGMLGSA</sequence>
<keyword evidence="2" id="KW-1185">Reference proteome</keyword>